<dbReference type="Pfam" id="PF00132">
    <property type="entry name" value="Hexapep"/>
    <property type="match status" value="2"/>
</dbReference>
<dbReference type="SUPFAM" id="SSF53448">
    <property type="entry name" value="Nucleotide-diphospho-sugar transferases"/>
    <property type="match status" value="1"/>
</dbReference>
<dbReference type="EMBL" id="JBHUER010000007">
    <property type="protein sequence ID" value="MFD1703342.1"/>
    <property type="molecule type" value="Genomic_DNA"/>
</dbReference>
<dbReference type="InterPro" id="IPR001451">
    <property type="entry name" value="Hexapep"/>
</dbReference>
<feature type="compositionally biased region" description="Low complexity" evidence="2">
    <location>
        <begin position="331"/>
        <end position="357"/>
    </location>
</feature>
<dbReference type="Pfam" id="PF13704">
    <property type="entry name" value="Glyco_tranf_2_4"/>
    <property type="match status" value="1"/>
</dbReference>
<evidence type="ECO:0000256" key="1">
    <source>
        <dbReference type="ARBA" id="ARBA00007274"/>
    </source>
</evidence>
<dbReference type="InterPro" id="IPR050179">
    <property type="entry name" value="Trans_hexapeptide_repeat"/>
</dbReference>
<dbReference type="Gene3D" id="2.160.10.10">
    <property type="entry name" value="Hexapeptide repeat proteins"/>
    <property type="match status" value="1"/>
</dbReference>
<proteinExistence type="inferred from homology"/>
<feature type="compositionally biased region" description="Basic residues" evidence="2">
    <location>
        <begin position="252"/>
        <end position="263"/>
    </location>
</feature>
<dbReference type="CDD" id="cd00761">
    <property type="entry name" value="Glyco_tranf_GTA_type"/>
    <property type="match status" value="1"/>
</dbReference>
<dbReference type="Proteomes" id="UP001597308">
    <property type="component" value="Unassembled WGS sequence"/>
</dbReference>
<evidence type="ECO:0000313" key="3">
    <source>
        <dbReference type="EMBL" id="MFD1703342.1"/>
    </source>
</evidence>
<feature type="region of interest" description="Disordered" evidence="2">
    <location>
        <begin position="331"/>
        <end position="360"/>
    </location>
</feature>
<comment type="similarity">
    <text evidence="1">Belongs to the transferase hexapeptide repeat family.</text>
</comment>
<dbReference type="Gene3D" id="3.90.550.10">
    <property type="entry name" value="Spore Coat Polysaccharide Biosynthesis Protein SpsA, Chain A"/>
    <property type="match status" value="1"/>
</dbReference>
<sequence length="560" mass="61230">MAKKVVFTAVKNEGPFLLEWVAYHIAIGFDKILIVSNDSDDGTTEILNALAAENVIEHFYHNVRPEESAHGKAAEIINRSGSIATGDWVMWLDGDEFLNVHIGDGTVDALIERIGKRQGMLVNWHCFGDSGHAVFPGRFISKDFTQSDTRDYGRNRRVKTIFRWIEGQTSFMRNPHRPRISPEAGLKNASFLNGQGASLDGKFPTHKEWLNGDEATAPRSLMHCCSRADYGTDIAQVNHYTVRTKDMYRLKKHRGRSHPKVKANGKANTERHNDDFFNEFNRNEAFDDSILRFEQRTAEGVAALMAKEAVRAAHLDSIEKTRQRIALMEAGESAPAAAESAPVPASAPAPDVAGAAPQGESYEQRFLARRKSIMPWNKTPDSEVARQREVQAVLAKLAGAVFGKGSYVSPDAYIFTTRFRLGARSWVAGETIIRGEVRIGDNSTVNAYSQIAGKVTIGSGVRIASQVSIFGFNHGYADVATPIYKQPISTEGVTIGDGVWIGANVVVTDGCSIGANTIVAAGSVVTKSFGDNLLIAGNPAKVIRSRIEAPNVEMLANKQT</sequence>
<dbReference type="InterPro" id="IPR011004">
    <property type="entry name" value="Trimer_LpxA-like_sf"/>
</dbReference>
<keyword evidence="4" id="KW-1185">Reference proteome</keyword>
<dbReference type="SUPFAM" id="SSF51161">
    <property type="entry name" value="Trimeric LpxA-like enzymes"/>
    <property type="match status" value="1"/>
</dbReference>
<evidence type="ECO:0000313" key="4">
    <source>
        <dbReference type="Proteomes" id="UP001597308"/>
    </source>
</evidence>
<dbReference type="InterPro" id="IPR029044">
    <property type="entry name" value="Nucleotide-diphossugar_trans"/>
</dbReference>
<comment type="caution">
    <text evidence="3">The sequence shown here is derived from an EMBL/GenBank/DDBJ whole genome shotgun (WGS) entry which is preliminary data.</text>
</comment>
<gene>
    <name evidence="3" type="ORF">ACFSCV_10035</name>
</gene>
<dbReference type="RefSeq" id="WP_378799453.1">
    <property type="nucleotide sequence ID" value="NZ_JBHUER010000007.1"/>
</dbReference>
<dbReference type="PANTHER" id="PTHR43300:SF11">
    <property type="entry name" value="ACETYLTRANSFERASE RV3034C-RELATED"/>
    <property type="match status" value="1"/>
</dbReference>
<reference evidence="4" key="1">
    <citation type="journal article" date="2019" name="Int. J. Syst. Evol. Microbiol.">
        <title>The Global Catalogue of Microorganisms (GCM) 10K type strain sequencing project: providing services to taxonomists for standard genome sequencing and annotation.</title>
        <authorList>
            <consortium name="The Broad Institute Genomics Platform"/>
            <consortium name="The Broad Institute Genome Sequencing Center for Infectious Disease"/>
            <person name="Wu L."/>
            <person name="Ma J."/>
        </authorList>
    </citation>
    <scope>NUCLEOTIDE SEQUENCE [LARGE SCALE GENOMIC DNA]</scope>
    <source>
        <strain evidence="4">KCTC 23707</strain>
    </source>
</reference>
<feature type="region of interest" description="Disordered" evidence="2">
    <location>
        <begin position="252"/>
        <end position="272"/>
    </location>
</feature>
<evidence type="ECO:0000256" key="2">
    <source>
        <dbReference type="SAM" id="MobiDB-lite"/>
    </source>
</evidence>
<organism evidence="3 4">
    <name type="scientific">Methylopila henanensis</name>
    <dbReference type="NCBI Taxonomy" id="873516"/>
    <lineage>
        <taxon>Bacteria</taxon>
        <taxon>Pseudomonadati</taxon>
        <taxon>Pseudomonadota</taxon>
        <taxon>Alphaproteobacteria</taxon>
        <taxon>Hyphomicrobiales</taxon>
        <taxon>Methylopilaceae</taxon>
        <taxon>Methylopila</taxon>
    </lineage>
</organism>
<dbReference type="CDD" id="cd04647">
    <property type="entry name" value="LbH_MAT_like"/>
    <property type="match status" value="1"/>
</dbReference>
<dbReference type="PANTHER" id="PTHR43300">
    <property type="entry name" value="ACETYLTRANSFERASE"/>
    <property type="match status" value="1"/>
</dbReference>
<accession>A0ABW4K6G3</accession>
<protein>
    <submittedName>
        <fullName evidence="3">Glycosyltransferase family 2 protein</fullName>
    </submittedName>
</protein>
<name>A0ABW4K6G3_9HYPH</name>